<reference evidence="1" key="1">
    <citation type="submission" date="2021-11" db="EMBL/GenBank/DDBJ databases">
        <authorList>
            <person name="Sydney V."/>
            <person name="Hansen K."/>
            <person name="Christner J."/>
            <person name="Deckinger K."/>
            <person name="Miller H."/>
            <person name="Baileys A."/>
            <person name="Berdar T."/>
            <person name="Fuhrer G."/>
            <person name="Everett M."/>
            <person name="Evans I."/>
            <person name="Harbison A."/>
            <person name="Jacks D."/>
            <person name="Philbrick A."/>
            <person name="Learn C."/>
            <person name="Swerdlow S.J."/>
            <person name="Klyczek K."/>
            <person name="Garlena R.A."/>
            <person name="Russell D.A."/>
            <person name="Jacobs-Sera D."/>
            <person name="Hatfull G.F."/>
        </authorList>
    </citation>
    <scope>NUCLEOTIDE SEQUENCE</scope>
</reference>
<dbReference type="RefSeq" id="YP_010677563.1">
    <property type="nucleotide sequence ID" value="NC_071022.1"/>
</dbReference>
<name>A0AA49BPH7_9CAUD</name>
<keyword evidence="2" id="KW-1185">Reference proteome</keyword>
<protein>
    <submittedName>
        <fullName evidence="1">HNH endonuclease</fullName>
    </submittedName>
</protein>
<keyword evidence="1" id="KW-0540">Nuclease</keyword>
<dbReference type="KEGG" id="vg:77953942"/>
<dbReference type="GO" id="GO:0004519">
    <property type="term" value="F:endonuclease activity"/>
    <property type="evidence" value="ECO:0007669"/>
    <property type="project" value="UniProtKB-KW"/>
</dbReference>
<keyword evidence="1" id="KW-0255">Endonuclease</keyword>
<sequence length="91" mass="10259">MTPDELLAAVAMQYDGDDHEGDRLLDAARRRLAFRTRHGGKGCSACHEILPLSAFGPDGSRPDGLAHRCRPCRALRERALRRIRKHEARRT</sequence>
<evidence type="ECO:0000313" key="2">
    <source>
        <dbReference type="Proteomes" id="UP001200142"/>
    </source>
</evidence>
<dbReference type="EMBL" id="OL455900">
    <property type="protein sequence ID" value="UJQ87197.1"/>
    <property type="molecule type" value="Genomic_DNA"/>
</dbReference>
<gene>
    <name evidence="1" type="primary">59</name>
    <name evidence="1" type="ORF">SEA_BAILEYBLU_59</name>
</gene>
<dbReference type="Proteomes" id="UP001200142">
    <property type="component" value="Segment"/>
</dbReference>
<dbReference type="GeneID" id="77953942"/>
<accession>A0AA49BPH7</accession>
<keyword evidence="1" id="KW-0378">Hydrolase</keyword>
<organism evidence="1 2">
    <name type="scientific">Arthrobacter phage BaileyBlu</name>
    <dbReference type="NCBI Taxonomy" id="2910754"/>
    <lineage>
        <taxon>Viruses</taxon>
        <taxon>Duplodnaviria</taxon>
        <taxon>Heunggongvirae</taxon>
        <taxon>Uroviricota</taxon>
        <taxon>Caudoviricetes</taxon>
        <taxon>Casidaviridae</taxon>
        <taxon>Baileybluvirus</taxon>
        <taxon>Baileybluvirus baileyblu</taxon>
    </lineage>
</organism>
<evidence type="ECO:0000313" key="1">
    <source>
        <dbReference type="EMBL" id="UJQ87197.1"/>
    </source>
</evidence>
<proteinExistence type="predicted"/>